<dbReference type="EMBL" id="RJJX01000012">
    <property type="protein sequence ID" value="RUT78068.1"/>
    <property type="molecule type" value="Genomic_DNA"/>
</dbReference>
<dbReference type="OrthoDB" id="1654671at2"/>
<organism evidence="1 2">
    <name type="scientific">Ancylomarina longa</name>
    <dbReference type="NCBI Taxonomy" id="2487017"/>
    <lineage>
        <taxon>Bacteria</taxon>
        <taxon>Pseudomonadati</taxon>
        <taxon>Bacteroidota</taxon>
        <taxon>Bacteroidia</taxon>
        <taxon>Marinilabiliales</taxon>
        <taxon>Marinifilaceae</taxon>
        <taxon>Ancylomarina</taxon>
    </lineage>
</organism>
<dbReference type="AlphaFoldDB" id="A0A434AUC8"/>
<accession>A0A434AUC8</accession>
<gene>
    <name evidence="1" type="ORF">DLK05_10200</name>
</gene>
<sequence>MLSLLWVSCTQQVQEPVTQLEISKIETMPNQPQPYKMLDWKEKAVNFDKVIFNFKDTGEYRPFIWLDNGHRNLDQQTFGLYTVIGDIRQGPQHNKGEFHEAINSLGALMSAGLVGIDKRHQDGYNYVKMIQNYFNTDNGWNIMMNNTCPEVALLGGGYGRDWWYDVFPNVLFYAVSELQPKVDGADQIQRTIAEQFYRADSTLNGNYDYSYFDYSSMEGKRNQIPYQQDAAAGHAYVLYAAYQKFGDPRYLKGAKSAIEALLSQKESRFYEVLMPFGAYVAARLNAEHGTNYNVTKIINWTFDGCTAKDGRTGWGITSDHWGDYDVSGLQGNVLQEGGYGFLMNTFDMAWPLIPMVRYDPEYAKAMGKWILNAANSTRLFYPYEIPDNHQYLPGKKAITHNVIAYEGLKKTDAYNNEKFKGVSPIALGDGPNWVVNQPKLSMFSIYGSAHVGIFGSIIRKTNVEEILQLNCLATDFYRGKAYPTYLYYNPYSEEKRIEYSSEKPIDLFDIVSGEIIAHKIKGKGSFLIEGDKAMLLVEIPSGTELIRKNGKVLANGIVISFIKTTNF</sequence>
<proteinExistence type="predicted"/>
<protein>
    <recommendedName>
        <fullName evidence="3">D-glucuronyl C5-epimerase C-terminal domain-containing protein</fullName>
    </recommendedName>
</protein>
<evidence type="ECO:0000313" key="2">
    <source>
        <dbReference type="Proteomes" id="UP000282985"/>
    </source>
</evidence>
<comment type="caution">
    <text evidence="1">The sequence shown here is derived from an EMBL/GenBank/DDBJ whole genome shotgun (WGS) entry which is preliminary data.</text>
</comment>
<keyword evidence="2" id="KW-1185">Reference proteome</keyword>
<evidence type="ECO:0008006" key="3">
    <source>
        <dbReference type="Google" id="ProtNLM"/>
    </source>
</evidence>
<evidence type="ECO:0000313" key="1">
    <source>
        <dbReference type="EMBL" id="RUT78068.1"/>
    </source>
</evidence>
<dbReference type="Proteomes" id="UP000282985">
    <property type="component" value="Unassembled WGS sequence"/>
</dbReference>
<reference evidence="1 2" key="1">
    <citation type="submission" date="2018-11" db="EMBL/GenBank/DDBJ databases">
        <title>Parancylomarina longa gen. nov., sp. nov., isolated from sediments of southern Okinawa.</title>
        <authorList>
            <person name="Fu T."/>
        </authorList>
    </citation>
    <scope>NUCLEOTIDE SEQUENCE [LARGE SCALE GENOMIC DNA]</scope>
    <source>
        <strain evidence="1 2">T3-2 S1-C</strain>
    </source>
</reference>
<name>A0A434AUC8_9BACT</name>